<gene>
    <name evidence="1" type="ORF">Pla123a_36700</name>
</gene>
<name>A0A5C5YDH3_9BACT</name>
<proteinExistence type="predicted"/>
<sequence>MAKDHVLSSTAASQEMDIARVTRICGQILDTIDVMPSVSHWRPRGHDLSRVYIVQNLPNLPKRPIS</sequence>
<protein>
    <submittedName>
        <fullName evidence="1">Uncharacterized protein</fullName>
    </submittedName>
</protein>
<organism evidence="1 2">
    <name type="scientific">Posidoniimonas polymericola</name>
    <dbReference type="NCBI Taxonomy" id="2528002"/>
    <lineage>
        <taxon>Bacteria</taxon>
        <taxon>Pseudomonadati</taxon>
        <taxon>Planctomycetota</taxon>
        <taxon>Planctomycetia</taxon>
        <taxon>Pirellulales</taxon>
        <taxon>Lacipirellulaceae</taxon>
        <taxon>Posidoniimonas</taxon>
    </lineage>
</organism>
<accession>A0A5C5YDH3</accession>
<keyword evidence="2" id="KW-1185">Reference proteome</keyword>
<evidence type="ECO:0000313" key="2">
    <source>
        <dbReference type="Proteomes" id="UP000318478"/>
    </source>
</evidence>
<comment type="caution">
    <text evidence="1">The sequence shown here is derived from an EMBL/GenBank/DDBJ whole genome shotgun (WGS) entry which is preliminary data.</text>
</comment>
<dbReference type="AlphaFoldDB" id="A0A5C5YDH3"/>
<dbReference type="Proteomes" id="UP000318478">
    <property type="component" value="Unassembled WGS sequence"/>
</dbReference>
<dbReference type="EMBL" id="SJPO01000009">
    <property type="protein sequence ID" value="TWT73776.1"/>
    <property type="molecule type" value="Genomic_DNA"/>
</dbReference>
<evidence type="ECO:0000313" key="1">
    <source>
        <dbReference type="EMBL" id="TWT73776.1"/>
    </source>
</evidence>
<reference evidence="1 2" key="1">
    <citation type="submission" date="2019-02" db="EMBL/GenBank/DDBJ databases">
        <title>Deep-cultivation of Planctomycetes and their phenomic and genomic characterization uncovers novel biology.</title>
        <authorList>
            <person name="Wiegand S."/>
            <person name="Jogler M."/>
            <person name="Boedeker C."/>
            <person name="Pinto D."/>
            <person name="Vollmers J."/>
            <person name="Rivas-Marin E."/>
            <person name="Kohn T."/>
            <person name="Peeters S.H."/>
            <person name="Heuer A."/>
            <person name="Rast P."/>
            <person name="Oberbeckmann S."/>
            <person name="Bunk B."/>
            <person name="Jeske O."/>
            <person name="Meyerdierks A."/>
            <person name="Storesund J.E."/>
            <person name="Kallscheuer N."/>
            <person name="Luecker S."/>
            <person name="Lage O.M."/>
            <person name="Pohl T."/>
            <person name="Merkel B.J."/>
            <person name="Hornburger P."/>
            <person name="Mueller R.-W."/>
            <person name="Bruemmer F."/>
            <person name="Labrenz M."/>
            <person name="Spormann A.M."/>
            <person name="Op Den Camp H."/>
            <person name="Overmann J."/>
            <person name="Amann R."/>
            <person name="Jetten M.S.M."/>
            <person name="Mascher T."/>
            <person name="Medema M.H."/>
            <person name="Devos D.P."/>
            <person name="Kaster A.-K."/>
            <person name="Ovreas L."/>
            <person name="Rohde M."/>
            <person name="Galperin M.Y."/>
            <person name="Jogler C."/>
        </authorList>
    </citation>
    <scope>NUCLEOTIDE SEQUENCE [LARGE SCALE GENOMIC DNA]</scope>
    <source>
        <strain evidence="1 2">Pla123a</strain>
    </source>
</reference>